<feature type="transmembrane region" description="Helical" evidence="1">
    <location>
        <begin position="51"/>
        <end position="70"/>
    </location>
</feature>
<evidence type="ECO:0000256" key="1">
    <source>
        <dbReference type="SAM" id="Phobius"/>
    </source>
</evidence>
<keyword evidence="1" id="KW-1133">Transmembrane helix</keyword>
<keyword evidence="1" id="KW-0472">Membrane</keyword>
<proteinExistence type="predicted"/>
<organism evidence="3 4">
    <name type="scientific">Micromonospora sonneratiae</name>
    <dbReference type="NCBI Taxonomy" id="1184706"/>
    <lineage>
        <taxon>Bacteria</taxon>
        <taxon>Bacillati</taxon>
        <taxon>Actinomycetota</taxon>
        <taxon>Actinomycetes</taxon>
        <taxon>Micromonosporales</taxon>
        <taxon>Micromonosporaceae</taxon>
        <taxon>Micromonospora</taxon>
    </lineage>
</organism>
<sequence length="193" mass="20670">MGQVWRDWGGVVVVSLAGLPVAALIALLLARLRRRNGLPNREAWWHSVAEVGMVVGTLPWVWMILTPLAAPRQVHLIPLRDLFLQVTTTSPTFVTVQVGGNLLVFAALGFFGPIRFAALAGVWRLLALGAAGSALVETLQFVLDIGRVSSVDDVLINAVGAALAGLVSRPWWASREPVAADRRPTPIEAGYPG</sequence>
<evidence type="ECO:0000313" key="3">
    <source>
        <dbReference type="EMBL" id="MFD1321167.1"/>
    </source>
</evidence>
<accession>A0ABW3YBY8</accession>
<keyword evidence="4" id="KW-1185">Reference proteome</keyword>
<protein>
    <submittedName>
        <fullName evidence="3">VanZ family protein</fullName>
    </submittedName>
</protein>
<dbReference type="PANTHER" id="PTHR36834:SF1">
    <property type="entry name" value="INTEGRAL MEMBRANE PROTEIN"/>
    <property type="match status" value="1"/>
</dbReference>
<comment type="caution">
    <text evidence="3">The sequence shown here is derived from an EMBL/GenBank/DDBJ whole genome shotgun (WGS) entry which is preliminary data.</text>
</comment>
<dbReference type="EMBL" id="JBHTMP010000010">
    <property type="protein sequence ID" value="MFD1321167.1"/>
    <property type="molecule type" value="Genomic_DNA"/>
</dbReference>
<feature type="transmembrane region" description="Helical" evidence="1">
    <location>
        <begin position="12"/>
        <end position="30"/>
    </location>
</feature>
<evidence type="ECO:0000259" key="2">
    <source>
        <dbReference type="Pfam" id="PF04892"/>
    </source>
</evidence>
<dbReference type="InterPro" id="IPR053150">
    <property type="entry name" value="Teicoplanin_resist-assoc"/>
</dbReference>
<evidence type="ECO:0000313" key="4">
    <source>
        <dbReference type="Proteomes" id="UP001597260"/>
    </source>
</evidence>
<dbReference type="PANTHER" id="PTHR36834">
    <property type="entry name" value="MEMBRANE PROTEIN-RELATED"/>
    <property type="match status" value="1"/>
</dbReference>
<keyword evidence="1" id="KW-0812">Transmembrane</keyword>
<feature type="domain" description="VanZ-like" evidence="2">
    <location>
        <begin position="58"/>
        <end position="166"/>
    </location>
</feature>
<dbReference type="InterPro" id="IPR006976">
    <property type="entry name" value="VanZ-like"/>
</dbReference>
<name>A0ABW3YBY8_9ACTN</name>
<dbReference type="Proteomes" id="UP001597260">
    <property type="component" value="Unassembled WGS sequence"/>
</dbReference>
<gene>
    <name evidence="3" type="ORF">ACFQ4H_08705</name>
</gene>
<dbReference type="Pfam" id="PF04892">
    <property type="entry name" value="VanZ"/>
    <property type="match status" value="1"/>
</dbReference>
<feature type="transmembrane region" description="Helical" evidence="1">
    <location>
        <begin position="123"/>
        <end position="142"/>
    </location>
</feature>
<dbReference type="RefSeq" id="WP_377569071.1">
    <property type="nucleotide sequence ID" value="NZ_JBHTMP010000010.1"/>
</dbReference>
<feature type="transmembrane region" description="Helical" evidence="1">
    <location>
        <begin position="90"/>
        <end position="111"/>
    </location>
</feature>
<reference evidence="4" key="1">
    <citation type="journal article" date="2019" name="Int. J. Syst. Evol. Microbiol.">
        <title>The Global Catalogue of Microorganisms (GCM) 10K type strain sequencing project: providing services to taxonomists for standard genome sequencing and annotation.</title>
        <authorList>
            <consortium name="The Broad Institute Genomics Platform"/>
            <consortium name="The Broad Institute Genome Sequencing Center for Infectious Disease"/>
            <person name="Wu L."/>
            <person name="Ma J."/>
        </authorList>
    </citation>
    <scope>NUCLEOTIDE SEQUENCE [LARGE SCALE GENOMIC DNA]</scope>
    <source>
        <strain evidence="4">JCM 31037</strain>
    </source>
</reference>